<dbReference type="AlphaFoldDB" id="A0A2X1UXK4"/>
<evidence type="ECO:0000313" key="2">
    <source>
        <dbReference type="Proteomes" id="UP000250242"/>
    </source>
</evidence>
<dbReference type="RefSeq" id="WP_113062923.1">
    <property type="nucleotide sequence ID" value="NZ_UATH01000001.1"/>
</dbReference>
<name>A0A2X1UXK4_9BURK</name>
<dbReference type="Proteomes" id="UP000250242">
    <property type="component" value="Unassembled WGS sequence"/>
</dbReference>
<proteinExistence type="predicted"/>
<reference evidence="1 2" key="1">
    <citation type="submission" date="2018-06" db="EMBL/GenBank/DDBJ databases">
        <authorList>
            <consortium name="Pathogen Informatics"/>
            <person name="Doyle S."/>
        </authorList>
    </citation>
    <scope>NUCLEOTIDE SEQUENCE [LARGE SCALE GENOMIC DNA]</scope>
    <source>
        <strain evidence="1 2">NCTC11009</strain>
    </source>
</reference>
<protein>
    <submittedName>
        <fullName evidence="1">Uncharacterized protein</fullName>
    </submittedName>
</protein>
<accession>A0A2X1UXK4</accession>
<gene>
    <name evidence="1" type="ORF">NCTC11009_02344</name>
</gene>
<evidence type="ECO:0000313" key="1">
    <source>
        <dbReference type="EMBL" id="SPY09091.1"/>
    </source>
</evidence>
<organism evidence="1 2">
    <name type="scientific">Oligella urethralis</name>
    <dbReference type="NCBI Taxonomy" id="90245"/>
    <lineage>
        <taxon>Bacteria</taxon>
        <taxon>Pseudomonadati</taxon>
        <taxon>Pseudomonadota</taxon>
        <taxon>Betaproteobacteria</taxon>
        <taxon>Burkholderiales</taxon>
        <taxon>Alcaligenaceae</taxon>
        <taxon>Oligella</taxon>
    </lineage>
</organism>
<sequence>MKLISKWLLIAGISAVLAACGESGSDKPKLPGNPPMPEQSTKDLTAGEEYCKEKLFIYNNNPDVRAGAQACYQMSNKEICSKYFNKDYCESPF</sequence>
<dbReference type="PROSITE" id="PS51257">
    <property type="entry name" value="PROKAR_LIPOPROTEIN"/>
    <property type="match status" value="1"/>
</dbReference>
<dbReference type="EMBL" id="UATH01000001">
    <property type="protein sequence ID" value="SPY09091.1"/>
    <property type="molecule type" value="Genomic_DNA"/>
</dbReference>